<dbReference type="InterPro" id="IPR003593">
    <property type="entry name" value="AAA+_ATPase"/>
</dbReference>
<feature type="domain" description="ABC transmembrane type-1" evidence="12">
    <location>
        <begin position="31"/>
        <end position="310"/>
    </location>
</feature>
<dbReference type="GO" id="GO:0005886">
    <property type="term" value="C:plasma membrane"/>
    <property type="evidence" value="ECO:0007669"/>
    <property type="project" value="UniProtKB-SubCell"/>
</dbReference>
<dbReference type="InterPro" id="IPR027417">
    <property type="entry name" value="P-loop_NTPase"/>
</dbReference>
<organism evidence="13 14">
    <name type="scientific">Peribacillus cavernae</name>
    <dbReference type="NCBI Taxonomy" id="1674310"/>
    <lineage>
        <taxon>Bacteria</taxon>
        <taxon>Bacillati</taxon>
        <taxon>Bacillota</taxon>
        <taxon>Bacilli</taxon>
        <taxon>Bacillales</taxon>
        <taxon>Bacillaceae</taxon>
        <taxon>Peribacillus</taxon>
    </lineage>
</organism>
<keyword evidence="4" id="KW-1003">Cell membrane</keyword>
<comment type="similarity">
    <text evidence="2">Belongs to the ABC transporter superfamily.</text>
</comment>
<dbReference type="PANTHER" id="PTHR43394">
    <property type="entry name" value="ATP-DEPENDENT PERMEASE MDL1, MITOCHONDRIAL"/>
    <property type="match status" value="1"/>
</dbReference>
<evidence type="ECO:0000256" key="9">
    <source>
        <dbReference type="ARBA" id="ARBA00023136"/>
    </source>
</evidence>
<dbReference type="Proteomes" id="UP000267430">
    <property type="component" value="Unassembled WGS sequence"/>
</dbReference>
<dbReference type="SUPFAM" id="SSF52540">
    <property type="entry name" value="P-loop containing nucleoside triphosphate hydrolases"/>
    <property type="match status" value="1"/>
</dbReference>
<reference evidence="13 14" key="1">
    <citation type="submission" date="2018-12" db="EMBL/GenBank/DDBJ databases">
        <title>Bacillus chawlae sp. nov., Bacillus glennii sp. nov., and Bacillus saganii sp. nov. Isolated from the Vehicle Assembly Building at Kennedy Space Center where the Viking Spacecraft were Assembled.</title>
        <authorList>
            <person name="Seuylemezian A."/>
            <person name="Vaishampayan P."/>
        </authorList>
    </citation>
    <scope>NUCLEOTIDE SEQUENCE [LARGE SCALE GENOMIC DNA]</scope>
    <source>
        <strain evidence="13 14">L5</strain>
    </source>
</reference>
<evidence type="ECO:0000313" key="13">
    <source>
        <dbReference type="EMBL" id="RUQ26643.1"/>
    </source>
</evidence>
<comment type="caution">
    <text evidence="13">The sequence shown here is derived from an EMBL/GenBank/DDBJ whole genome shotgun (WGS) entry which is preliminary data.</text>
</comment>
<dbReference type="FunFam" id="3.40.50.300:FF:000218">
    <property type="entry name" value="Multidrug ABC transporter ATP-binding protein"/>
    <property type="match status" value="1"/>
</dbReference>
<keyword evidence="5 10" id="KW-0812">Transmembrane</keyword>
<accession>A0A433HEA7</accession>
<evidence type="ECO:0000256" key="4">
    <source>
        <dbReference type="ARBA" id="ARBA00022475"/>
    </source>
</evidence>
<dbReference type="InterPro" id="IPR036640">
    <property type="entry name" value="ABC1_TM_sf"/>
</dbReference>
<dbReference type="Pfam" id="PF00664">
    <property type="entry name" value="ABC_membrane"/>
    <property type="match status" value="1"/>
</dbReference>
<evidence type="ECO:0000256" key="5">
    <source>
        <dbReference type="ARBA" id="ARBA00022692"/>
    </source>
</evidence>
<feature type="transmembrane region" description="Helical" evidence="10">
    <location>
        <begin position="67"/>
        <end position="93"/>
    </location>
</feature>
<keyword evidence="3" id="KW-0813">Transport</keyword>
<feature type="transmembrane region" description="Helical" evidence="10">
    <location>
        <begin position="143"/>
        <end position="163"/>
    </location>
</feature>
<dbReference type="PANTHER" id="PTHR43394:SF1">
    <property type="entry name" value="ATP-BINDING CASSETTE SUB-FAMILY B MEMBER 10, MITOCHONDRIAL"/>
    <property type="match status" value="1"/>
</dbReference>
<dbReference type="Gene3D" id="3.40.50.300">
    <property type="entry name" value="P-loop containing nucleotide triphosphate hydrolases"/>
    <property type="match status" value="1"/>
</dbReference>
<dbReference type="InterPro" id="IPR039421">
    <property type="entry name" value="Type_1_exporter"/>
</dbReference>
<dbReference type="SMART" id="SM00382">
    <property type="entry name" value="AAA"/>
    <property type="match status" value="1"/>
</dbReference>
<keyword evidence="9 10" id="KW-0472">Membrane</keyword>
<evidence type="ECO:0000256" key="7">
    <source>
        <dbReference type="ARBA" id="ARBA00022840"/>
    </source>
</evidence>
<sequence length="586" mass="64584">MKGRKETGERVQWKPFFNLLNSEKPPVMIIAAVLILSLLETAAALVVPLFTKRLVDMMSGSGVETSVIVLLVGTFIAQTLAGGFSFYFLTYIGEKVIAGIRRKLWKHILHLPVSFFDSNQSGETLSRITQDTNTIKTVITNHLVTFISGIISIIGSIIILFILDWKMTSIMLSIVPLSLLIIMPLGRKMYKVSRQTQDEMAAFSGNLGRVLSEIRLVKSYNGEGLEREKGFHGVQQLFLYGLKEARIQAVISPFMTTIMMVILVILIGYGGVRVASGQLTAGTLVAIIIYMFQIVVPFSQMASFFTAFQKALGATDRIQTLLALPIEKYEGKSNTFLNADLSFQDVSFSYNHSKMIVNNVSFTVPSNKTIALVGPSGGGKTTIFSLIERFYDPVQGTIDIGGVPIRELDLSVWRSRIGYVSQDSPVMTGTIKDNICYGVERKMTDEEVVSAAKMANADEFISGLPDGYKTEVGERGVKLSGGQRQRIAIARAILRDPKILLLDEATSNLDSESELLVQNAVKNLMKGRTTLIIAHRLSTVIEADQLLVVENGRITGKGTHAELLESHELYQKLAKQQLRINTDSGI</sequence>
<dbReference type="Pfam" id="PF00005">
    <property type="entry name" value="ABC_tran"/>
    <property type="match status" value="1"/>
</dbReference>
<dbReference type="PROSITE" id="PS50893">
    <property type="entry name" value="ABC_TRANSPORTER_2"/>
    <property type="match status" value="1"/>
</dbReference>
<dbReference type="RefSeq" id="WP_126866637.1">
    <property type="nucleotide sequence ID" value="NZ_JAUSTX010000012.1"/>
</dbReference>
<evidence type="ECO:0000256" key="10">
    <source>
        <dbReference type="SAM" id="Phobius"/>
    </source>
</evidence>
<evidence type="ECO:0000256" key="8">
    <source>
        <dbReference type="ARBA" id="ARBA00022989"/>
    </source>
</evidence>
<feature type="transmembrane region" description="Helical" evidence="10">
    <location>
        <begin position="284"/>
        <end position="308"/>
    </location>
</feature>
<dbReference type="InterPro" id="IPR011527">
    <property type="entry name" value="ABC1_TM_dom"/>
</dbReference>
<dbReference type="GO" id="GO:0015421">
    <property type="term" value="F:ABC-type oligopeptide transporter activity"/>
    <property type="evidence" value="ECO:0007669"/>
    <property type="project" value="TreeGrafter"/>
</dbReference>
<dbReference type="GO" id="GO:0005524">
    <property type="term" value="F:ATP binding"/>
    <property type="evidence" value="ECO:0007669"/>
    <property type="project" value="UniProtKB-KW"/>
</dbReference>
<protein>
    <submittedName>
        <fullName evidence="13">ABC transporter ATP-binding protein</fullName>
    </submittedName>
</protein>
<keyword evidence="6" id="KW-0547">Nucleotide-binding</keyword>
<evidence type="ECO:0000313" key="14">
    <source>
        <dbReference type="Proteomes" id="UP000267430"/>
    </source>
</evidence>
<dbReference type="AlphaFoldDB" id="A0A433HEA7"/>
<proteinExistence type="inferred from homology"/>
<dbReference type="PROSITE" id="PS00211">
    <property type="entry name" value="ABC_TRANSPORTER_1"/>
    <property type="match status" value="1"/>
</dbReference>
<feature type="transmembrane region" description="Helical" evidence="10">
    <location>
        <begin position="169"/>
        <end position="186"/>
    </location>
</feature>
<dbReference type="EMBL" id="RYZZ01000033">
    <property type="protein sequence ID" value="RUQ26643.1"/>
    <property type="molecule type" value="Genomic_DNA"/>
</dbReference>
<feature type="domain" description="ABC transporter" evidence="11">
    <location>
        <begin position="341"/>
        <end position="576"/>
    </location>
</feature>
<dbReference type="OrthoDB" id="9770415at2"/>
<evidence type="ECO:0000256" key="2">
    <source>
        <dbReference type="ARBA" id="ARBA00005417"/>
    </source>
</evidence>
<feature type="transmembrane region" description="Helical" evidence="10">
    <location>
        <begin position="249"/>
        <end position="272"/>
    </location>
</feature>
<dbReference type="PROSITE" id="PS50929">
    <property type="entry name" value="ABC_TM1F"/>
    <property type="match status" value="1"/>
</dbReference>
<dbReference type="GO" id="GO:0016887">
    <property type="term" value="F:ATP hydrolysis activity"/>
    <property type="evidence" value="ECO:0007669"/>
    <property type="project" value="InterPro"/>
</dbReference>
<evidence type="ECO:0000256" key="3">
    <source>
        <dbReference type="ARBA" id="ARBA00022448"/>
    </source>
</evidence>
<dbReference type="CDD" id="cd18551">
    <property type="entry name" value="ABC_6TM_LmrA_like"/>
    <property type="match status" value="1"/>
</dbReference>
<feature type="transmembrane region" description="Helical" evidence="10">
    <location>
        <begin position="27"/>
        <end position="47"/>
    </location>
</feature>
<evidence type="ECO:0000256" key="1">
    <source>
        <dbReference type="ARBA" id="ARBA00004651"/>
    </source>
</evidence>
<keyword evidence="14" id="KW-1185">Reference proteome</keyword>
<evidence type="ECO:0000256" key="6">
    <source>
        <dbReference type="ARBA" id="ARBA00022741"/>
    </source>
</evidence>
<dbReference type="FunFam" id="1.20.1560.10:FF:000011">
    <property type="entry name" value="Multidrug ABC transporter ATP-binding protein"/>
    <property type="match status" value="1"/>
</dbReference>
<evidence type="ECO:0000259" key="11">
    <source>
        <dbReference type="PROSITE" id="PS50893"/>
    </source>
</evidence>
<gene>
    <name evidence="13" type="ORF">ELQ35_18255</name>
</gene>
<evidence type="ECO:0000259" key="12">
    <source>
        <dbReference type="PROSITE" id="PS50929"/>
    </source>
</evidence>
<name>A0A433HEA7_9BACI</name>
<dbReference type="InterPro" id="IPR003439">
    <property type="entry name" value="ABC_transporter-like_ATP-bd"/>
</dbReference>
<keyword evidence="7 13" id="KW-0067">ATP-binding</keyword>
<dbReference type="Gene3D" id="1.20.1560.10">
    <property type="entry name" value="ABC transporter type 1, transmembrane domain"/>
    <property type="match status" value="1"/>
</dbReference>
<keyword evidence="8 10" id="KW-1133">Transmembrane helix</keyword>
<dbReference type="SUPFAM" id="SSF90123">
    <property type="entry name" value="ABC transporter transmembrane region"/>
    <property type="match status" value="1"/>
</dbReference>
<dbReference type="InterPro" id="IPR017871">
    <property type="entry name" value="ABC_transporter-like_CS"/>
</dbReference>
<comment type="subcellular location">
    <subcellularLocation>
        <location evidence="1">Cell membrane</location>
        <topology evidence="1">Multi-pass membrane protein</topology>
    </subcellularLocation>
</comment>